<feature type="transmembrane region" description="Helical" evidence="2">
    <location>
        <begin position="292"/>
        <end position="313"/>
    </location>
</feature>
<dbReference type="Gene3D" id="3.90.640.10">
    <property type="entry name" value="Actin, Chain A, domain 4"/>
    <property type="match status" value="1"/>
</dbReference>
<evidence type="ECO:0000256" key="1">
    <source>
        <dbReference type="SAM" id="MobiDB-lite"/>
    </source>
</evidence>
<keyword evidence="4" id="KW-1185">Reference proteome</keyword>
<evidence type="ECO:0000256" key="2">
    <source>
        <dbReference type="SAM" id="Phobius"/>
    </source>
</evidence>
<dbReference type="RefSeq" id="WP_357408889.1">
    <property type="nucleotide sequence ID" value="NZ_JBEYCD010000013.1"/>
</dbReference>
<dbReference type="EMBL" id="JBIRYO010000026">
    <property type="protein sequence ID" value="MFI2477579.1"/>
    <property type="molecule type" value="Genomic_DNA"/>
</dbReference>
<name>A0ABW7X9A2_9NOCA</name>
<accession>A0ABW7X9A2</accession>
<proteinExistence type="predicted"/>
<reference evidence="3 4" key="1">
    <citation type="submission" date="2024-10" db="EMBL/GenBank/DDBJ databases">
        <title>The Natural Products Discovery Center: Release of the First 8490 Sequenced Strains for Exploring Actinobacteria Biosynthetic Diversity.</title>
        <authorList>
            <person name="Kalkreuter E."/>
            <person name="Kautsar S.A."/>
            <person name="Yang D."/>
            <person name="Bader C.D."/>
            <person name="Teijaro C.N."/>
            <person name="Fluegel L."/>
            <person name="Davis C.M."/>
            <person name="Simpson J.R."/>
            <person name="Lauterbach L."/>
            <person name="Steele A.D."/>
            <person name="Gui C."/>
            <person name="Meng S."/>
            <person name="Li G."/>
            <person name="Viehrig K."/>
            <person name="Ye F."/>
            <person name="Su P."/>
            <person name="Kiefer A.F."/>
            <person name="Nichols A."/>
            <person name="Cepeda A.J."/>
            <person name="Yan W."/>
            <person name="Fan B."/>
            <person name="Jiang Y."/>
            <person name="Adhikari A."/>
            <person name="Zheng C.-J."/>
            <person name="Schuster L."/>
            <person name="Cowan T.M."/>
            <person name="Smanski M.J."/>
            <person name="Chevrette M.G."/>
            <person name="De Carvalho L.P.S."/>
            <person name="Shen B."/>
        </authorList>
    </citation>
    <scope>NUCLEOTIDE SEQUENCE [LARGE SCALE GENOMIC DNA]</scope>
    <source>
        <strain evidence="3 4">NPDC019275</strain>
    </source>
</reference>
<dbReference type="Proteomes" id="UP001611415">
    <property type="component" value="Unassembled WGS sequence"/>
</dbReference>
<sequence>MDAGGRVMSTVDLVLTDTRVWARGPATHWDAPPSVVLGSNGNLVVGESLNPPTQVSSAVQFVPAERIALLPRVPAVSEALTAVFGTALENLGVAVPCERITLVCPTQWGGPRRAVLDAAARRFAHDVAFEDMAARAVAIDEGTARSRRTVVLEFGAVTTTATAVTRSHLGVHVEACEYEPNLAVADLGIDQRAFDMLTALITRLLDGRPADVVQAVGVSDPAKLDFIGAAVQQTCGPDADLRPISGAELVRGTQQEPEYRPEAAPALPANEWLQPLRERAAAQAPDRPIAKYVLAGVAVVAVVAAVVVGGIVASGGSDEAAAAATSSTAPIELSVPPIPSLPPTDSPGPQETVGRIRFKVPDGWRLAPPSAQGSRVDLSPQDGARFRMTLVQTPVAPDAGYEQIAANLEAQMKQKPSMSDLRRDVVFGGRSGLAYLERPEGGSTVQWHVLVEHGIQVSIGCQYVGNAWSGFEPTCENFASSVHVVR</sequence>
<gene>
    <name evidence="3" type="ORF">ACH49W_29745</name>
</gene>
<keyword evidence="2" id="KW-0472">Membrane</keyword>
<feature type="region of interest" description="Disordered" evidence="1">
    <location>
        <begin position="333"/>
        <end position="353"/>
    </location>
</feature>
<dbReference type="Gene3D" id="3.30.420.40">
    <property type="match status" value="2"/>
</dbReference>
<organism evidence="3 4">
    <name type="scientific">Nocardia xishanensis</name>
    <dbReference type="NCBI Taxonomy" id="238964"/>
    <lineage>
        <taxon>Bacteria</taxon>
        <taxon>Bacillati</taxon>
        <taxon>Actinomycetota</taxon>
        <taxon>Actinomycetes</taxon>
        <taxon>Mycobacteriales</taxon>
        <taxon>Nocardiaceae</taxon>
        <taxon>Nocardia</taxon>
    </lineage>
</organism>
<dbReference type="NCBIfam" id="TIGR03931">
    <property type="entry name" value="T7SS_Rv3446c"/>
    <property type="match status" value="1"/>
</dbReference>
<feature type="compositionally biased region" description="Pro residues" evidence="1">
    <location>
        <begin position="336"/>
        <end position="346"/>
    </location>
</feature>
<dbReference type="InterPro" id="IPR023840">
    <property type="entry name" value="T7SS_Rv3446c"/>
</dbReference>
<comment type="caution">
    <text evidence="3">The sequence shown here is derived from an EMBL/GenBank/DDBJ whole genome shotgun (WGS) entry which is preliminary data.</text>
</comment>
<keyword evidence="2" id="KW-0812">Transmembrane</keyword>
<evidence type="ECO:0000313" key="3">
    <source>
        <dbReference type="EMBL" id="MFI2477579.1"/>
    </source>
</evidence>
<evidence type="ECO:0000313" key="4">
    <source>
        <dbReference type="Proteomes" id="UP001611415"/>
    </source>
</evidence>
<keyword evidence="2" id="KW-1133">Transmembrane helix</keyword>
<protein>
    <submittedName>
        <fullName evidence="3">Type VII secretion-associated protein</fullName>
    </submittedName>
</protein>